<feature type="compositionally biased region" description="Low complexity" evidence="2">
    <location>
        <begin position="435"/>
        <end position="444"/>
    </location>
</feature>
<evidence type="ECO:0000313" key="5">
    <source>
        <dbReference type="Proteomes" id="UP001231189"/>
    </source>
</evidence>
<feature type="region of interest" description="Disordered" evidence="2">
    <location>
        <begin position="41"/>
        <end position="74"/>
    </location>
</feature>
<gene>
    <name evidence="4" type="ORF">QYE76_012762</name>
</gene>
<feature type="region of interest" description="Disordered" evidence="2">
    <location>
        <begin position="1"/>
        <end position="26"/>
    </location>
</feature>
<evidence type="ECO:0000259" key="3">
    <source>
        <dbReference type="PROSITE" id="PS50158"/>
    </source>
</evidence>
<evidence type="ECO:0000256" key="2">
    <source>
        <dbReference type="SAM" id="MobiDB-lite"/>
    </source>
</evidence>
<feature type="domain" description="CCHC-type" evidence="3">
    <location>
        <begin position="454"/>
        <end position="467"/>
    </location>
</feature>
<keyword evidence="5" id="KW-1185">Reference proteome</keyword>
<dbReference type="InterPro" id="IPR036875">
    <property type="entry name" value="Znf_CCHC_sf"/>
</dbReference>
<dbReference type="PROSITE" id="PS50158">
    <property type="entry name" value="ZF_CCHC"/>
    <property type="match status" value="1"/>
</dbReference>
<dbReference type="Pfam" id="PF00098">
    <property type="entry name" value="zf-CCHC"/>
    <property type="match status" value="1"/>
</dbReference>
<feature type="compositionally biased region" description="Gly residues" evidence="2">
    <location>
        <begin position="391"/>
        <end position="400"/>
    </location>
</feature>
<dbReference type="SMART" id="SM00343">
    <property type="entry name" value="ZnF_C2HC"/>
    <property type="match status" value="2"/>
</dbReference>
<dbReference type="PANTHER" id="PTHR33170">
    <property type="entry name" value="DUF4283 DOMAIN-CONTAINING PROTEIN-RELATED"/>
    <property type="match status" value="1"/>
</dbReference>
<proteinExistence type="predicted"/>
<feature type="compositionally biased region" description="Basic and acidic residues" evidence="2">
    <location>
        <begin position="280"/>
        <end position="306"/>
    </location>
</feature>
<feature type="region of interest" description="Disordered" evidence="2">
    <location>
        <begin position="229"/>
        <end position="258"/>
    </location>
</feature>
<keyword evidence="1" id="KW-0863">Zinc-finger</keyword>
<evidence type="ECO:0000256" key="1">
    <source>
        <dbReference type="PROSITE-ProRule" id="PRU00047"/>
    </source>
</evidence>
<feature type="region of interest" description="Disordered" evidence="2">
    <location>
        <begin position="90"/>
        <end position="140"/>
    </location>
</feature>
<dbReference type="GO" id="GO:0003676">
    <property type="term" value="F:nucleic acid binding"/>
    <property type="evidence" value="ECO:0007669"/>
    <property type="project" value="InterPro"/>
</dbReference>
<feature type="compositionally biased region" description="Low complexity" evidence="2">
    <location>
        <begin position="735"/>
        <end position="754"/>
    </location>
</feature>
<evidence type="ECO:0000313" key="4">
    <source>
        <dbReference type="EMBL" id="KAK1696065.1"/>
    </source>
</evidence>
<feature type="compositionally biased region" description="Basic and acidic residues" evidence="2">
    <location>
        <begin position="366"/>
        <end position="378"/>
    </location>
</feature>
<protein>
    <recommendedName>
        <fullName evidence="3">CCHC-type domain-containing protein</fullName>
    </recommendedName>
</protein>
<feature type="region of interest" description="Disordered" evidence="2">
    <location>
        <begin position="280"/>
        <end position="444"/>
    </location>
</feature>
<dbReference type="InterPro" id="IPR001878">
    <property type="entry name" value="Znf_CCHC"/>
</dbReference>
<sequence>MVASSAPPAPGAGPGRDWSWSEPTTGRGLCQGRFWVLAGEEEETAESVSSVEEPGDLGEDAAAGSPPRRPAASISLDGFIQRAEELGGSLRHGRRRAFAPGGRSSRFPHTTTPRFRRLGDVGDRGLRRRSSTPVRRGSPVGDSLVLGEVASTSTAEAGIAAVAAEEDARSQLPLAWPWLTSGPAGGAGPRLAHVSVGCGLEPTTAAPEVELVSFPTGWEGGSLAHWDREASQPLGPVGPPGSLPTKRASPGTTTSLPFVCGRGHGPWLRVYDDGRKRRFEGGARRQEGGGRGDGAWREGGGARHEGNNNNYRGRFDGGGGRQEGGYRYQDPGGMRQDGGSHFHGEDLRSTERGDDRWGPPPPWWEEQQKREEALRARELQSQGQSARGLGEWAGAGGQGDRSGAPPRLHHQQQPQAKAKGKKVMGQGAGAGPGQPKGKNKASVAKAGAPAAGECFKCGREGHYQSECTFEPLCVVCSGEGHASANCPSKGNSLRLQSMGHAISGGGFFNIDVEPLQGASFLGEVSAAVIRFDSSPLSEEQLSDKLKHLVDEMWDWQVCRLSDTEFSVVFLSRETMRLSTGSGKLHIPLSKRDTAIREAFLSPKPSLVLPSTWVRLTGVPENLLSKERMRAAFVMVGCMTDLDELSVHKRDREPIRARFQCRYPDRIKGSVQVFVNGEVYTVGVQAEAPPRGGAGGSGGAPPPPPRKDTEDDLSDEYSTDDEWKHGRRRKNQEPEQNNSGQQQSKGGAAGPPGAKACDKEMGSQSAPPATRGLEALDLPIFQYGSNLGRDGLEWTKSQEDMSVGGEKGVEQPREEWELSLLSADDSRLSTETVSLVIDPLQLPAVDSPQEGPPTKLARRDLSLGEKEMGEVALKGRELVMETVPGGAILAAWGGSGVYALHRDPQECKIRGGKTGTSTIVKAQCLAAEKNLEGKCKESGTSAEVLGFLSDSHLSEVILDSGMVFRPSAGTQAEALSIIRAKEMVQAALAATTRRLELEAEARSAQAQTEAMGVSVGVAGDIDLPPSGEVLAANGDTETTVAPRVGSPGVGPDLGREASAGTPHRSPAQLRDGEAQGAKPRKRRGRKSTLTVRKGSSKRKAAP</sequence>
<comment type="caution">
    <text evidence="4">The sequence shown here is derived from an EMBL/GenBank/DDBJ whole genome shotgun (WGS) entry which is preliminary data.</text>
</comment>
<dbReference type="Proteomes" id="UP001231189">
    <property type="component" value="Unassembled WGS sequence"/>
</dbReference>
<dbReference type="EMBL" id="JAUUTY010000001">
    <property type="protein sequence ID" value="KAK1696065.1"/>
    <property type="molecule type" value="Genomic_DNA"/>
</dbReference>
<keyword evidence="1" id="KW-0862">Zinc</keyword>
<dbReference type="Gene3D" id="4.10.60.10">
    <property type="entry name" value="Zinc finger, CCHC-type"/>
    <property type="match status" value="1"/>
</dbReference>
<feature type="compositionally biased region" description="Basic and acidic residues" evidence="2">
    <location>
        <begin position="338"/>
        <end position="357"/>
    </location>
</feature>
<reference evidence="4" key="1">
    <citation type="submission" date="2023-07" db="EMBL/GenBank/DDBJ databases">
        <title>A chromosome-level genome assembly of Lolium multiflorum.</title>
        <authorList>
            <person name="Chen Y."/>
            <person name="Copetti D."/>
            <person name="Kolliker R."/>
            <person name="Studer B."/>
        </authorList>
    </citation>
    <scope>NUCLEOTIDE SEQUENCE</scope>
    <source>
        <strain evidence="4">02402/16</strain>
        <tissue evidence="4">Leaf</tissue>
    </source>
</reference>
<organism evidence="4 5">
    <name type="scientific">Lolium multiflorum</name>
    <name type="common">Italian ryegrass</name>
    <name type="synonym">Lolium perenne subsp. multiflorum</name>
    <dbReference type="NCBI Taxonomy" id="4521"/>
    <lineage>
        <taxon>Eukaryota</taxon>
        <taxon>Viridiplantae</taxon>
        <taxon>Streptophyta</taxon>
        <taxon>Embryophyta</taxon>
        <taxon>Tracheophyta</taxon>
        <taxon>Spermatophyta</taxon>
        <taxon>Magnoliopsida</taxon>
        <taxon>Liliopsida</taxon>
        <taxon>Poales</taxon>
        <taxon>Poaceae</taxon>
        <taxon>BOP clade</taxon>
        <taxon>Pooideae</taxon>
        <taxon>Poodae</taxon>
        <taxon>Poeae</taxon>
        <taxon>Poeae Chloroplast Group 2 (Poeae type)</taxon>
        <taxon>Loliodinae</taxon>
        <taxon>Loliinae</taxon>
        <taxon>Lolium</taxon>
    </lineage>
</organism>
<dbReference type="AlphaFoldDB" id="A0AAD8X595"/>
<dbReference type="GO" id="GO:0008270">
    <property type="term" value="F:zinc ion binding"/>
    <property type="evidence" value="ECO:0007669"/>
    <property type="project" value="UniProtKB-KW"/>
</dbReference>
<dbReference type="PANTHER" id="PTHR33170:SF2">
    <property type="entry name" value="OS12G0531500 PROTEIN"/>
    <property type="match status" value="1"/>
</dbReference>
<feature type="compositionally biased region" description="Acidic residues" evidence="2">
    <location>
        <begin position="709"/>
        <end position="719"/>
    </location>
</feature>
<accession>A0AAD8X595</accession>
<dbReference type="SUPFAM" id="SSF57756">
    <property type="entry name" value="Retrovirus zinc finger-like domains"/>
    <property type="match status" value="1"/>
</dbReference>
<keyword evidence="1" id="KW-0479">Metal-binding</keyword>
<name>A0AAD8X595_LOLMU</name>
<feature type="region of interest" description="Disordered" evidence="2">
    <location>
        <begin position="685"/>
        <end position="769"/>
    </location>
</feature>
<feature type="region of interest" description="Disordered" evidence="2">
    <location>
        <begin position="1025"/>
        <end position="1101"/>
    </location>
</feature>
<feature type="compositionally biased region" description="Low complexity" evidence="2">
    <location>
        <begin position="61"/>
        <end position="73"/>
    </location>
</feature>